<dbReference type="SFLD" id="SFLDG01067">
    <property type="entry name" value="SPASM/twitch_domain_containing"/>
    <property type="match status" value="1"/>
</dbReference>
<dbReference type="SUPFAM" id="SSF102114">
    <property type="entry name" value="Radical SAM enzymes"/>
    <property type="match status" value="1"/>
</dbReference>
<keyword evidence="4" id="KW-0408">Iron</keyword>
<protein>
    <submittedName>
        <fullName evidence="8">Radical SAM/SPASM domain-containing protein</fullName>
    </submittedName>
</protein>
<dbReference type="GO" id="GO:0016491">
    <property type="term" value="F:oxidoreductase activity"/>
    <property type="evidence" value="ECO:0007669"/>
    <property type="project" value="InterPro"/>
</dbReference>
<dbReference type="AlphaFoldDB" id="A0A919SJQ2"/>
<evidence type="ECO:0000259" key="7">
    <source>
        <dbReference type="PROSITE" id="PS51918"/>
    </source>
</evidence>
<dbReference type="Proteomes" id="UP000680865">
    <property type="component" value="Unassembled WGS sequence"/>
</dbReference>
<dbReference type="PANTHER" id="PTHR43273:SF3">
    <property type="entry name" value="ANAEROBIC SULFATASE-MATURATING ENZYME HOMOLOG ASLB-RELATED"/>
    <property type="match status" value="1"/>
</dbReference>
<reference evidence="8" key="1">
    <citation type="submission" date="2021-03" db="EMBL/GenBank/DDBJ databases">
        <title>Whole genome shotgun sequence of Actinoplanes consettensis NBRC 14913.</title>
        <authorList>
            <person name="Komaki H."/>
            <person name="Tamura T."/>
        </authorList>
    </citation>
    <scope>NUCLEOTIDE SEQUENCE</scope>
    <source>
        <strain evidence="8">NBRC 14913</strain>
    </source>
</reference>
<proteinExistence type="inferred from homology"/>
<dbReference type="InterPro" id="IPR013785">
    <property type="entry name" value="Aldolase_TIM"/>
</dbReference>
<dbReference type="PANTHER" id="PTHR43273">
    <property type="entry name" value="ANAEROBIC SULFATASE-MATURATING ENZYME HOMOLOG ASLB-RELATED"/>
    <property type="match status" value="1"/>
</dbReference>
<dbReference type="CDD" id="cd01335">
    <property type="entry name" value="Radical_SAM"/>
    <property type="match status" value="1"/>
</dbReference>
<dbReference type="Gene3D" id="3.20.20.70">
    <property type="entry name" value="Aldolase class I"/>
    <property type="match status" value="1"/>
</dbReference>
<organism evidence="8 9">
    <name type="scientific">Winogradskya consettensis</name>
    <dbReference type="NCBI Taxonomy" id="113560"/>
    <lineage>
        <taxon>Bacteria</taxon>
        <taxon>Bacillati</taxon>
        <taxon>Actinomycetota</taxon>
        <taxon>Actinomycetes</taxon>
        <taxon>Micromonosporales</taxon>
        <taxon>Micromonosporaceae</taxon>
        <taxon>Winogradskya</taxon>
    </lineage>
</organism>
<dbReference type="PROSITE" id="PS51918">
    <property type="entry name" value="RADICAL_SAM"/>
    <property type="match status" value="1"/>
</dbReference>
<name>A0A919SJQ2_9ACTN</name>
<sequence>MVGRNAFRHPSGRVVRPVLNTATAKVYLVDLATAQRLEAGVAEGDDARLAQSGLLVEVDHDEAAEVIEASRVAARDRRTRDFVVMPSAYCNMGCGYCGQTHERVTVSRDHRAALAERVARAARGGRYDTLNVRWFGGEPLMGYAVLLDLSRRFTAAADEAGVGYAAKIVTNGSLLDARKLRALHRDARISSVEVTLDGPAEVHDASRPLKSGAGSFHKIIGVIGAALRDPELDGLHFTVRTNIGVHNAALAEPFAAELAAAGLAHDRVACYPAPVHSWGNDVSDVAVPRADLAAAEMAWFLAYQRHGLRFRLLPAAPRRVVCAATSRHSEVVGADGRVYSCTEQSLVPGHRDEDLGHVGSLAADELRPPGAFDDWYDTLDAGATACRGCAILPVCGGACPKLWREGKPPCPSLRDNVRDRLDLYALTAGYTPVG</sequence>
<evidence type="ECO:0000256" key="5">
    <source>
        <dbReference type="ARBA" id="ARBA00023014"/>
    </source>
</evidence>
<dbReference type="EMBL" id="BOQP01000017">
    <property type="protein sequence ID" value="GIM73687.1"/>
    <property type="molecule type" value="Genomic_DNA"/>
</dbReference>
<comment type="cofactor">
    <cofactor evidence="1">
        <name>[4Fe-4S] cluster</name>
        <dbReference type="ChEBI" id="CHEBI:49883"/>
    </cofactor>
</comment>
<evidence type="ECO:0000313" key="8">
    <source>
        <dbReference type="EMBL" id="GIM73687.1"/>
    </source>
</evidence>
<dbReference type="GO" id="GO:0046872">
    <property type="term" value="F:metal ion binding"/>
    <property type="evidence" value="ECO:0007669"/>
    <property type="project" value="UniProtKB-KW"/>
</dbReference>
<comment type="similarity">
    <text evidence="6">Belongs to the radical SAM superfamily. Anaerobic sulfatase-maturating enzyme family.</text>
</comment>
<dbReference type="InterPro" id="IPR058240">
    <property type="entry name" value="rSAM_sf"/>
</dbReference>
<gene>
    <name evidence="8" type="ORF">Aco04nite_36570</name>
</gene>
<evidence type="ECO:0000313" key="9">
    <source>
        <dbReference type="Proteomes" id="UP000680865"/>
    </source>
</evidence>
<dbReference type="Pfam" id="PF04055">
    <property type="entry name" value="Radical_SAM"/>
    <property type="match status" value="1"/>
</dbReference>
<keyword evidence="3" id="KW-0479">Metal-binding</keyword>
<keyword evidence="2" id="KW-0949">S-adenosyl-L-methionine</keyword>
<dbReference type="RefSeq" id="WP_244876085.1">
    <property type="nucleotide sequence ID" value="NZ_BAAATW010000012.1"/>
</dbReference>
<dbReference type="NCBIfam" id="TIGR04085">
    <property type="entry name" value="rSAM_more_4Fe4S"/>
    <property type="match status" value="1"/>
</dbReference>
<keyword evidence="9" id="KW-1185">Reference proteome</keyword>
<evidence type="ECO:0000256" key="4">
    <source>
        <dbReference type="ARBA" id="ARBA00023004"/>
    </source>
</evidence>
<evidence type="ECO:0000256" key="6">
    <source>
        <dbReference type="ARBA" id="ARBA00023601"/>
    </source>
</evidence>
<feature type="domain" description="Radical SAM core" evidence="7">
    <location>
        <begin position="75"/>
        <end position="309"/>
    </location>
</feature>
<dbReference type="GO" id="GO:0051536">
    <property type="term" value="F:iron-sulfur cluster binding"/>
    <property type="evidence" value="ECO:0007669"/>
    <property type="project" value="UniProtKB-KW"/>
</dbReference>
<dbReference type="SFLD" id="SFLDS00029">
    <property type="entry name" value="Radical_SAM"/>
    <property type="match status" value="1"/>
</dbReference>
<dbReference type="InterPro" id="IPR023885">
    <property type="entry name" value="4Fe4S-binding_SPASM_dom"/>
</dbReference>
<dbReference type="InterPro" id="IPR023867">
    <property type="entry name" value="Sulphatase_maturase_rSAM"/>
</dbReference>
<accession>A0A919SJQ2</accession>
<evidence type="ECO:0000256" key="2">
    <source>
        <dbReference type="ARBA" id="ARBA00022691"/>
    </source>
</evidence>
<comment type="caution">
    <text evidence="8">The sequence shown here is derived from an EMBL/GenBank/DDBJ whole genome shotgun (WGS) entry which is preliminary data.</text>
</comment>
<evidence type="ECO:0000256" key="3">
    <source>
        <dbReference type="ARBA" id="ARBA00022723"/>
    </source>
</evidence>
<evidence type="ECO:0000256" key="1">
    <source>
        <dbReference type="ARBA" id="ARBA00001966"/>
    </source>
</evidence>
<keyword evidence="5" id="KW-0411">Iron-sulfur</keyword>
<dbReference type="InterPro" id="IPR007197">
    <property type="entry name" value="rSAM"/>
</dbReference>